<dbReference type="PROSITE" id="PS51918">
    <property type="entry name" value="RADICAL_SAM"/>
    <property type="match status" value="1"/>
</dbReference>
<evidence type="ECO:0000256" key="4">
    <source>
        <dbReference type="ARBA" id="ARBA00022723"/>
    </source>
</evidence>
<dbReference type="NCBIfam" id="TIGR02494">
    <property type="entry name" value="PFLE_PFLC"/>
    <property type="match status" value="1"/>
</dbReference>
<dbReference type="Pfam" id="PF04055">
    <property type="entry name" value="Radical_SAM"/>
    <property type="match status" value="1"/>
</dbReference>
<dbReference type="GO" id="GO:0046872">
    <property type="term" value="F:metal ion binding"/>
    <property type="evidence" value="ECO:0007669"/>
    <property type="project" value="UniProtKB-KW"/>
</dbReference>
<accession>A0A4P8IGI0</accession>
<dbReference type="InterPro" id="IPR058240">
    <property type="entry name" value="rSAM_sf"/>
</dbReference>
<dbReference type="PIRSF" id="PIRSF000371">
    <property type="entry name" value="PFL_act_enz"/>
    <property type="match status" value="1"/>
</dbReference>
<gene>
    <name evidence="8" type="ORF">AR1Y2_3062</name>
</gene>
<proteinExistence type="predicted"/>
<dbReference type="GO" id="GO:0043365">
    <property type="term" value="F:[formate-C-acetyltransferase]-activating enzyme activity"/>
    <property type="evidence" value="ECO:0007669"/>
    <property type="project" value="UniProtKB-EC"/>
</dbReference>
<dbReference type="InterPro" id="IPR034457">
    <property type="entry name" value="Organic_radical-activating"/>
</dbReference>
<keyword evidence="8" id="KW-0670">Pyruvate</keyword>
<dbReference type="GO" id="GO:0051539">
    <property type="term" value="F:4 iron, 4 sulfur cluster binding"/>
    <property type="evidence" value="ECO:0007669"/>
    <property type="project" value="UniProtKB-KW"/>
</dbReference>
<dbReference type="InterPro" id="IPR012839">
    <property type="entry name" value="Organic_radical_activase"/>
</dbReference>
<reference evidence="8 9" key="1">
    <citation type="submission" date="2019-05" db="EMBL/GenBank/DDBJ databases">
        <title>Complete genome sequencing of Anaerostipes rhamnosivorans.</title>
        <authorList>
            <person name="Bui T.P.N."/>
            <person name="de Vos W.M."/>
        </authorList>
    </citation>
    <scope>NUCLEOTIDE SEQUENCE [LARGE SCALE GENOMIC DNA]</scope>
    <source>
        <strain evidence="8 9">1y2</strain>
    </source>
</reference>
<dbReference type="PANTHER" id="PTHR30352">
    <property type="entry name" value="PYRUVATE FORMATE-LYASE-ACTIVATING ENZYME"/>
    <property type="match status" value="1"/>
</dbReference>
<evidence type="ECO:0000313" key="9">
    <source>
        <dbReference type="Proteomes" id="UP000298653"/>
    </source>
</evidence>
<dbReference type="InterPro" id="IPR007197">
    <property type="entry name" value="rSAM"/>
</dbReference>
<dbReference type="KEGG" id="arf:AR1Y2_3062"/>
<keyword evidence="2" id="KW-0004">4Fe-4S</keyword>
<keyword evidence="4" id="KW-0479">Metal-binding</keyword>
<evidence type="ECO:0000256" key="1">
    <source>
        <dbReference type="ARBA" id="ARBA00001966"/>
    </source>
</evidence>
<keyword evidence="8" id="KW-0560">Oxidoreductase</keyword>
<dbReference type="PANTHER" id="PTHR30352:SF4">
    <property type="entry name" value="PYRUVATE FORMATE-LYASE 2-ACTIVATING ENZYME"/>
    <property type="match status" value="1"/>
</dbReference>
<dbReference type="Proteomes" id="UP000298653">
    <property type="component" value="Chromosome"/>
</dbReference>
<dbReference type="SFLD" id="SFLDG01066">
    <property type="entry name" value="organic_radical-activating_enz"/>
    <property type="match status" value="1"/>
</dbReference>
<dbReference type="GO" id="GO:0016829">
    <property type="term" value="F:lyase activity"/>
    <property type="evidence" value="ECO:0007669"/>
    <property type="project" value="UniProtKB-KW"/>
</dbReference>
<keyword evidence="5" id="KW-0408">Iron</keyword>
<dbReference type="Gene3D" id="3.20.20.70">
    <property type="entry name" value="Aldolase class I"/>
    <property type="match status" value="1"/>
</dbReference>
<feature type="domain" description="Radical SAM core" evidence="7">
    <location>
        <begin position="23"/>
        <end position="254"/>
    </location>
</feature>
<evidence type="ECO:0000313" key="8">
    <source>
        <dbReference type="EMBL" id="QCP36516.1"/>
    </source>
</evidence>
<dbReference type="EMBL" id="CP040058">
    <property type="protein sequence ID" value="QCP36516.1"/>
    <property type="molecule type" value="Genomic_DNA"/>
</dbReference>
<dbReference type="OrthoDB" id="9782387at2"/>
<protein>
    <submittedName>
        <fullName evidence="8">Pyruvate formate-lyase activating enzyme</fullName>
        <ecNumber evidence="8">1.97.1.4</ecNumber>
    </submittedName>
</protein>
<keyword evidence="9" id="KW-1185">Reference proteome</keyword>
<name>A0A4P8IGI0_9FIRM</name>
<keyword evidence="8" id="KW-0456">Lyase</keyword>
<dbReference type="SUPFAM" id="SSF102114">
    <property type="entry name" value="Radical SAM enzymes"/>
    <property type="match status" value="1"/>
</dbReference>
<evidence type="ECO:0000256" key="6">
    <source>
        <dbReference type="ARBA" id="ARBA00023014"/>
    </source>
</evidence>
<keyword evidence="3" id="KW-0949">S-adenosyl-L-methionine</keyword>
<sequence length="260" mass="29704">METNYEGKDKKGMILRLERSSIYDGDGFRTVVFLKGCPLRCSWCSTPESQNFQMEETETKTYGQEMTVEQVLKEIRKDIPFYFHSGGGLSVSGGEMLCQPEFSRCLLQQARKEGIDTAIETTLFAPWKTVEPILGHVRTVFADLKFMDSDLHKKYCGVDNRLILNNFLRTNDCSTQFDLIVRIPVIPGVNDSKEELNRMGDFCAQLTHLDHVQLLPYHRLGSDTYRKLGRPYELEGLLSPSVEHMETCRAVIGQYVSKVI</sequence>
<dbReference type="EC" id="1.97.1.4" evidence="8"/>
<organism evidence="8 9">
    <name type="scientific">Anaerostipes rhamnosivorans</name>
    <dbReference type="NCBI Taxonomy" id="1229621"/>
    <lineage>
        <taxon>Bacteria</taxon>
        <taxon>Bacillati</taxon>
        <taxon>Bacillota</taxon>
        <taxon>Clostridia</taxon>
        <taxon>Lachnospirales</taxon>
        <taxon>Lachnospiraceae</taxon>
        <taxon>Anaerostipes</taxon>
    </lineage>
</organism>
<dbReference type="InterPro" id="IPR013785">
    <property type="entry name" value="Aldolase_TIM"/>
</dbReference>
<keyword evidence="6" id="KW-0411">Iron-sulfur</keyword>
<evidence type="ECO:0000256" key="3">
    <source>
        <dbReference type="ARBA" id="ARBA00022691"/>
    </source>
</evidence>
<evidence type="ECO:0000259" key="7">
    <source>
        <dbReference type="PROSITE" id="PS51918"/>
    </source>
</evidence>
<dbReference type="RefSeq" id="WP_137329729.1">
    <property type="nucleotide sequence ID" value="NZ_CP040058.1"/>
</dbReference>
<comment type="cofactor">
    <cofactor evidence="1">
        <name>[4Fe-4S] cluster</name>
        <dbReference type="ChEBI" id="CHEBI:49883"/>
    </cofactor>
</comment>
<dbReference type="SFLD" id="SFLDS00029">
    <property type="entry name" value="Radical_SAM"/>
    <property type="match status" value="1"/>
</dbReference>
<evidence type="ECO:0000256" key="2">
    <source>
        <dbReference type="ARBA" id="ARBA00022485"/>
    </source>
</evidence>
<dbReference type="AlphaFoldDB" id="A0A4P8IGI0"/>
<evidence type="ECO:0000256" key="5">
    <source>
        <dbReference type="ARBA" id="ARBA00023004"/>
    </source>
</evidence>